<proteinExistence type="predicted"/>
<evidence type="ECO:0000313" key="3">
    <source>
        <dbReference type="Proteomes" id="UP000501849"/>
    </source>
</evidence>
<protein>
    <recommendedName>
        <fullName evidence="4">Asp23/Gls24 family envelope stress response protein</fullName>
    </recommendedName>
</protein>
<dbReference type="AlphaFoldDB" id="A0A6H0S9A9"/>
<evidence type="ECO:0000256" key="1">
    <source>
        <dbReference type="SAM" id="Phobius"/>
    </source>
</evidence>
<sequence length="253" mass="26844">MTSDVTAQLHAGRGRTVIDDRVRRQLVERAALSVPGVVARRTMVPGRTLPSVGISGGQGAQTVDVQVAVTWPVDGAAVLDSVRAAVADELEAALAERPDRVDVAITVVESDRTPAQVADAYDADPAAEPIGVAHRRFAPRRAATATYGGVLVAAVLIAAGGVAIRDALSSADPWIAPPLRWVADAQWQWWVWPIAAVAALIGLLLLVSSVTPRRRTHVSVGDHIWVPRNKVRDWTAPDALTPDNTLDNGGEPR</sequence>
<feature type="transmembrane region" description="Helical" evidence="1">
    <location>
        <begin position="145"/>
        <end position="164"/>
    </location>
</feature>
<evidence type="ECO:0000313" key="2">
    <source>
        <dbReference type="EMBL" id="QIV84192.1"/>
    </source>
</evidence>
<dbReference type="EMBL" id="CP038799">
    <property type="protein sequence ID" value="QIV84192.1"/>
    <property type="molecule type" value="Genomic_DNA"/>
</dbReference>
<evidence type="ECO:0008006" key="4">
    <source>
        <dbReference type="Google" id="ProtNLM"/>
    </source>
</evidence>
<keyword evidence="1" id="KW-1133">Transmembrane helix</keyword>
<dbReference type="RefSeq" id="WP_168144540.1">
    <property type="nucleotide sequence ID" value="NZ_CP038799.1"/>
</dbReference>
<reference evidence="2 3" key="1">
    <citation type="submission" date="2019-04" db="EMBL/GenBank/DDBJ databases">
        <title>Draft, Whole-Genome Sequence of the Anthracene-degrading Mycobacterium frederiksbergense LB501T, Isolated from a Polycyclic Aromatic Hydrocarbon (PAH)-Contaminated Soil.</title>
        <authorList>
            <person name="Augelletti F."/>
        </authorList>
    </citation>
    <scope>NUCLEOTIDE SEQUENCE [LARGE SCALE GENOMIC DNA]</scope>
    <source>
        <strain evidence="2 3">LB 501T</strain>
    </source>
</reference>
<feature type="transmembrane region" description="Helical" evidence="1">
    <location>
        <begin position="189"/>
        <end position="207"/>
    </location>
</feature>
<dbReference type="Proteomes" id="UP000501849">
    <property type="component" value="Chromosome"/>
</dbReference>
<name>A0A6H0S9A9_9MYCO</name>
<keyword evidence="1" id="KW-0812">Transmembrane</keyword>
<keyword evidence="1" id="KW-0472">Membrane</keyword>
<organism evidence="2 3">
    <name type="scientific">Mycolicibacterium frederiksbergense</name>
    <dbReference type="NCBI Taxonomy" id="117567"/>
    <lineage>
        <taxon>Bacteria</taxon>
        <taxon>Bacillati</taxon>
        <taxon>Actinomycetota</taxon>
        <taxon>Actinomycetes</taxon>
        <taxon>Mycobacteriales</taxon>
        <taxon>Mycobacteriaceae</taxon>
        <taxon>Mycolicibacterium</taxon>
    </lineage>
</organism>
<dbReference type="KEGG" id="mfre:EXE63_27415"/>
<accession>A0A6H0S9A9</accession>
<gene>
    <name evidence="2" type="ORF">EXE63_27415</name>
</gene>
<keyword evidence="3" id="KW-1185">Reference proteome</keyword>